<dbReference type="AlphaFoldDB" id="K3Z184"/>
<dbReference type="InParanoid" id="K3Z184"/>
<dbReference type="HOGENOM" id="CLU_3407001_0_0_1"/>
<evidence type="ECO:0000313" key="1">
    <source>
        <dbReference type="EnsemblPlants" id="KQL31968"/>
    </source>
</evidence>
<reference evidence="2" key="1">
    <citation type="journal article" date="2012" name="Nat. Biotechnol.">
        <title>Reference genome sequence of the model plant Setaria.</title>
        <authorList>
            <person name="Bennetzen J.L."/>
            <person name="Schmutz J."/>
            <person name="Wang H."/>
            <person name="Percifield R."/>
            <person name="Hawkins J."/>
            <person name="Pontaroli A.C."/>
            <person name="Estep M."/>
            <person name="Feng L."/>
            <person name="Vaughn J.N."/>
            <person name="Grimwood J."/>
            <person name="Jenkins J."/>
            <person name="Barry K."/>
            <person name="Lindquist E."/>
            <person name="Hellsten U."/>
            <person name="Deshpande S."/>
            <person name="Wang X."/>
            <person name="Wu X."/>
            <person name="Mitros T."/>
            <person name="Triplett J."/>
            <person name="Yang X."/>
            <person name="Ye C.Y."/>
            <person name="Mauro-Herrera M."/>
            <person name="Wang L."/>
            <person name="Li P."/>
            <person name="Sharma M."/>
            <person name="Sharma R."/>
            <person name="Ronald P.C."/>
            <person name="Panaud O."/>
            <person name="Kellogg E.A."/>
            <person name="Brutnell T.P."/>
            <person name="Doust A.N."/>
            <person name="Tuskan G.A."/>
            <person name="Rokhsar D."/>
            <person name="Devos K.M."/>
        </authorList>
    </citation>
    <scope>NUCLEOTIDE SEQUENCE [LARGE SCALE GENOMIC DNA]</scope>
    <source>
        <strain evidence="2">cv. Yugu1</strain>
    </source>
</reference>
<proteinExistence type="predicted"/>
<dbReference type="Proteomes" id="UP000004995">
    <property type="component" value="Unassembled WGS sequence"/>
</dbReference>
<dbReference type="EnsemblPlants" id="KQL31968">
    <property type="protein sequence ID" value="KQL31968"/>
    <property type="gene ID" value="SETIT_020302mg"/>
</dbReference>
<organism evidence="1 2">
    <name type="scientific">Setaria italica</name>
    <name type="common">Foxtail millet</name>
    <name type="synonym">Panicum italicum</name>
    <dbReference type="NCBI Taxonomy" id="4555"/>
    <lineage>
        <taxon>Eukaryota</taxon>
        <taxon>Viridiplantae</taxon>
        <taxon>Streptophyta</taxon>
        <taxon>Embryophyta</taxon>
        <taxon>Tracheophyta</taxon>
        <taxon>Spermatophyta</taxon>
        <taxon>Magnoliopsida</taxon>
        <taxon>Liliopsida</taxon>
        <taxon>Poales</taxon>
        <taxon>Poaceae</taxon>
        <taxon>PACMAD clade</taxon>
        <taxon>Panicoideae</taxon>
        <taxon>Panicodae</taxon>
        <taxon>Paniceae</taxon>
        <taxon>Cenchrinae</taxon>
        <taxon>Setaria</taxon>
    </lineage>
</organism>
<sequence length="30" mass="3397">MSTAIITRGREYTLYKNAQPQMLILVGTQV</sequence>
<protein>
    <submittedName>
        <fullName evidence="1">Uncharacterized protein</fullName>
    </submittedName>
</protein>
<reference evidence="1" key="2">
    <citation type="submission" date="2018-08" db="UniProtKB">
        <authorList>
            <consortium name="EnsemblPlants"/>
        </authorList>
    </citation>
    <scope>IDENTIFICATION</scope>
    <source>
        <strain evidence="1">Yugu1</strain>
    </source>
</reference>
<accession>K3Z184</accession>
<dbReference type="EMBL" id="AGNK02000588">
    <property type="status" value="NOT_ANNOTATED_CDS"/>
    <property type="molecule type" value="Genomic_DNA"/>
</dbReference>
<name>K3Z184_SETIT</name>
<keyword evidence="2" id="KW-1185">Reference proteome</keyword>
<dbReference type="Gramene" id="KQL31968">
    <property type="protein sequence ID" value="KQL31968"/>
    <property type="gene ID" value="SETIT_020302mg"/>
</dbReference>
<evidence type="ECO:0000313" key="2">
    <source>
        <dbReference type="Proteomes" id="UP000004995"/>
    </source>
</evidence>